<feature type="transmembrane region" description="Helical" evidence="1">
    <location>
        <begin position="379"/>
        <end position="397"/>
    </location>
</feature>
<name>A0A915I1D4_ROMCU</name>
<accession>A0A915I1D4</accession>
<keyword evidence="1" id="KW-1133">Transmembrane helix</keyword>
<organism evidence="2 3">
    <name type="scientific">Romanomermis culicivorax</name>
    <name type="common">Nematode worm</name>
    <dbReference type="NCBI Taxonomy" id="13658"/>
    <lineage>
        <taxon>Eukaryota</taxon>
        <taxon>Metazoa</taxon>
        <taxon>Ecdysozoa</taxon>
        <taxon>Nematoda</taxon>
        <taxon>Enoplea</taxon>
        <taxon>Dorylaimia</taxon>
        <taxon>Mermithida</taxon>
        <taxon>Mermithoidea</taxon>
        <taxon>Mermithidae</taxon>
        <taxon>Romanomermis</taxon>
    </lineage>
</organism>
<sequence length="418" mass="47118">MIGMGRAITKTPQMQQQAAMTFPVKTHAWMRPNTFWNTHNPKNGAYFPGDFELITGPHVTIVNRQYRNVLYRRHSIAIRLADPGGSMRDDLTSYGENPYDLLRPFLFVDNIDVGSTVRCKVRLCPNSLTKVQSVEFPVKNTLLNLSATRHGRPTPQDIHRCYEKLMGINNLIGNCTFTCECTTNNVNGKLQKKENQAQKAIILQQLIFQANWKENGIGPLSNLDTTETVDRPNTSKIQDFRALPVPPFERRKLLIDTRGVVIPGLRREDVGGDSLPTVDVFFLGVVKVYNSVIDGVFTPLCGREYICNARPNAVAAIRLILLIRYQSTRIRSFIKFNIFAFPALVSLLCAAAADLVFLTPTSIKGGRFLFETRPVLRRNFFFGLESFVFEMAVVVAAERTFLRDLLATQLSLSLRDGL</sequence>
<evidence type="ECO:0000313" key="2">
    <source>
        <dbReference type="Proteomes" id="UP000887565"/>
    </source>
</evidence>
<dbReference type="WBParaSite" id="nRc.2.0.1.t07634-RA">
    <property type="protein sequence ID" value="nRc.2.0.1.t07634-RA"/>
    <property type="gene ID" value="nRc.2.0.1.g07634"/>
</dbReference>
<protein>
    <submittedName>
        <fullName evidence="3">Uncharacterized protein</fullName>
    </submittedName>
</protein>
<evidence type="ECO:0000256" key="1">
    <source>
        <dbReference type="SAM" id="Phobius"/>
    </source>
</evidence>
<evidence type="ECO:0000313" key="3">
    <source>
        <dbReference type="WBParaSite" id="nRc.2.0.1.t07634-RA"/>
    </source>
</evidence>
<feature type="transmembrane region" description="Helical" evidence="1">
    <location>
        <begin position="336"/>
        <end position="358"/>
    </location>
</feature>
<dbReference type="Proteomes" id="UP000887565">
    <property type="component" value="Unplaced"/>
</dbReference>
<keyword evidence="1" id="KW-0812">Transmembrane</keyword>
<proteinExistence type="predicted"/>
<reference evidence="3" key="1">
    <citation type="submission" date="2022-11" db="UniProtKB">
        <authorList>
            <consortium name="WormBaseParasite"/>
        </authorList>
    </citation>
    <scope>IDENTIFICATION</scope>
</reference>
<dbReference type="AlphaFoldDB" id="A0A915I1D4"/>
<keyword evidence="2" id="KW-1185">Reference proteome</keyword>
<keyword evidence="1" id="KW-0472">Membrane</keyword>